<evidence type="ECO:0000313" key="1">
    <source>
        <dbReference type="EMBL" id="MDQ0102157.1"/>
    </source>
</evidence>
<accession>A0ABT9TKI6</accession>
<dbReference type="EMBL" id="JAUSSW010000004">
    <property type="protein sequence ID" value="MDQ0102157.1"/>
    <property type="molecule type" value="Genomic_DNA"/>
</dbReference>
<comment type="caution">
    <text evidence="1">The sequence shown here is derived from an EMBL/GenBank/DDBJ whole genome shotgun (WGS) entry which is preliminary data.</text>
</comment>
<proteinExistence type="predicted"/>
<keyword evidence="2" id="KW-1185">Reference proteome</keyword>
<dbReference type="RefSeq" id="WP_064722569.1">
    <property type="nucleotide sequence ID" value="NZ_BDDW01000006.1"/>
</dbReference>
<dbReference type="Proteomes" id="UP001244563">
    <property type="component" value="Unassembled WGS sequence"/>
</dbReference>
<sequence>MVSQDQIREALYDLIQLRRPLAELSARLLTFEWSSQEELATAFAQDIGHALDEFWAGKISADDLCAWAEELQGREDIALNPQERDFFSDSERC</sequence>
<evidence type="ECO:0000313" key="2">
    <source>
        <dbReference type="Proteomes" id="UP001244563"/>
    </source>
</evidence>
<name>A0ABT9TKI6_PAENI</name>
<gene>
    <name evidence="1" type="ORF">J2T10_001803</name>
</gene>
<reference evidence="1 2" key="1">
    <citation type="submission" date="2023-07" db="EMBL/GenBank/DDBJ databases">
        <title>Sorghum-associated microbial communities from plants grown in Nebraska, USA.</title>
        <authorList>
            <person name="Schachtman D."/>
        </authorList>
    </citation>
    <scope>NUCLEOTIDE SEQUENCE [LARGE SCALE GENOMIC DNA]</scope>
    <source>
        <strain evidence="1 2">CC523</strain>
    </source>
</reference>
<organism evidence="1 2">
    <name type="scientific">Paenarthrobacter nicotinovorans</name>
    <name type="common">Arthrobacter nicotinovorans</name>
    <dbReference type="NCBI Taxonomy" id="29320"/>
    <lineage>
        <taxon>Bacteria</taxon>
        <taxon>Bacillati</taxon>
        <taxon>Actinomycetota</taxon>
        <taxon>Actinomycetes</taxon>
        <taxon>Micrococcales</taxon>
        <taxon>Micrococcaceae</taxon>
        <taxon>Paenarthrobacter</taxon>
    </lineage>
</organism>
<protein>
    <submittedName>
        <fullName evidence="1">Uncharacterized protein</fullName>
    </submittedName>
</protein>